<dbReference type="PANTHER" id="PTHR43000">
    <property type="entry name" value="DTDP-D-GLUCOSE 4,6-DEHYDRATASE-RELATED"/>
    <property type="match status" value="1"/>
</dbReference>
<evidence type="ECO:0000313" key="3">
    <source>
        <dbReference type="EMBL" id="SVD38890.1"/>
    </source>
</evidence>
<dbReference type="InterPro" id="IPR036291">
    <property type="entry name" value="NAD(P)-bd_dom_sf"/>
</dbReference>
<dbReference type="EMBL" id="UINC01147521">
    <property type="protein sequence ID" value="SVD38890.1"/>
    <property type="molecule type" value="Genomic_DNA"/>
</dbReference>
<feature type="non-terminal residue" evidence="3">
    <location>
        <position position="1"/>
    </location>
</feature>
<protein>
    <recommendedName>
        <fullName evidence="2">NAD-dependent epimerase/dehydratase domain-containing protein</fullName>
    </recommendedName>
</protein>
<feature type="non-terminal residue" evidence="3">
    <location>
        <position position="221"/>
    </location>
</feature>
<comment type="similarity">
    <text evidence="1">Belongs to the NAD(P)-dependent epimerase/dehydratase family.</text>
</comment>
<dbReference type="InterPro" id="IPR001509">
    <property type="entry name" value="Epimerase_deHydtase"/>
</dbReference>
<dbReference type="Gene3D" id="3.40.50.720">
    <property type="entry name" value="NAD(P)-binding Rossmann-like Domain"/>
    <property type="match status" value="1"/>
</dbReference>
<dbReference type="SUPFAM" id="SSF51735">
    <property type="entry name" value="NAD(P)-binding Rossmann-fold domains"/>
    <property type="match status" value="1"/>
</dbReference>
<accession>A0A382UXE9</accession>
<sequence>LGTGQSVILLTGASGFLGTYVRDYYSQKQTRLVCLSRTIPDSPDEHLWVQADIRHNLPHTLIGQVDSIVHLAAAINDSPSHLFQVNVLGTKTLIDFAEKTQAKKFIFLSTDDIYYTSSPYSQSKKDAENIVTNSTIPWEIVRCPTIFGHNDSRNFSQLSQFIKKSPIIPLPFKGLFTWNPIFAGDVAQHIFELTQSEPKYSLSVPVGPEELTFRDIVDQLI</sequence>
<dbReference type="Pfam" id="PF01370">
    <property type="entry name" value="Epimerase"/>
    <property type="match status" value="1"/>
</dbReference>
<organism evidence="3">
    <name type="scientific">marine metagenome</name>
    <dbReference type="NCBI Taxonomy" id="408172"/>
    <lineage>
        <taxon>unclassified sequences</taxon>
        <taxon>metagenomes</taxon>
        <taxon>ecological metagenomes</taxon>
    </lineage>
</organism>
<evidence type="ECO:0000256" key="1">
    <source>
        <dbReference type="ARBA" id="ARBA00007637"/>
    </source>
</evidence>
<proteinExistence type="inferred from homology"/>
<reference evidence="3" key="1">
    <citation type="submission" date="2018-05" db="EMBL/GenBank/DDBJ databases">
        <authorList>
            <person name="Lanie J.A."/>
            <person name="Ng W.-L."/>
            <person name="Kazmierczak K.M."/>
            <person name="Andrzejewski T.M."/>
            <person name="Davidsen T.M."/>
            <person name="Wayne K.J."/>
            <person name="Tettelin H."/>
            <person name="Glass J.I."/>
            <person name="Rusch D."/>
            <person name="Podicherti R."/>
            <person name="Tsui H.-C.T."/>
            <person name="Winkler M.E."/>
        </authorList>
    </citation>
    <scope>NUCLEOTIDE SEQUENCE</scope>
</reference>
<dbReference type="AlphaFoldDB" id="A0A382UXE9"/>
<name>A0A382UXE9_9ZZZZ</name>
<gene>
    <name evidence="3" type="ORF">METZ01_LOCUS391744</name>
</gene>
<evidence type="ECO:0000259" key="2">
    <source>
        <dbReference type="Pfam" id="PF01370"/>
    </source>
</evidence>
<feature type="domain" description="NAD-dependent epimerase/dehydratase" evidence="2">
    <location>
        <begin position="8"/>
        <end position="189"/>
    </location>
</feature>